<evidence type="ECO:0000313" key="2">
    <source>
        <dbReference type="Proteomes" id="UP000179807"/>
    </source>
</evidence>
<dbReference type="GeneID" id="94844530"/>
<dbReference type="Proteomes" id="UP000179807">
    <property type="component" value="Unassembled WGS sequence"/>
</dbReference>
<reference evidence="1" key="1">
    <citation type="submission" date="2016-10" db="EMBL/GenBank/DDBJ databases">
        <authorList>
            <person name="Benchimol M."/>
            <person name="Almeida L.G."/>
            <person name="Vasconcelos A.T."/>
            <person name="Perreira-Neves A."/>
            <person name="Rosa I.A."/>
            <person name="Tasca T."/>
            <person name="Bogo M.R."/>
            <person name="de Souza W."/>
        </authorList>
    </citation>
    <scope>NUCLEOTIDE SEQUENCE [LARGE SCALE GENOMIC DNA]</scope>
    <source>
        <strain evidence="1">K</strain>
    </source>
</reference>
<dbReference type="Gene3D" id="1.25.10.10">
    <property type="entry name" value="Leucine-rich Repeat Variant"/>
    <property type="match status" value="1"/>
</dbReference>
<dbReference type="InterPro" id="IPR011989">
    <property type="entry name" value="ARM-like"/>
</dbReference>
<dbReference type="InterPro" id="IPR016024">
    <property type="entry name" value="ARM-type_fold"/>
</dbReference>
<accession>A0A1J4JN09</accession>
<organism evidence="1 2">
    <name type="scientific">Tritrichomonas foetus</name>
    <dbReference type="NCBI Taxonomy" id="1144522"/>
    <lineage>
        <taxon>Eukaryota</taxon>
        <taxon>Metamonada</taxon>
        <taxon>Parabasalia</taxon>
        <taxon>Tritrichomonadida</taxon>
        <taxon>Tritrichomonadidae</taxon>
        <taxon>Tritrichomonas</taxon>
    </lineage>
</organism>
<name>A0A1J4JN09_9EUKA</name>
<protein>
    <submittedName>
        <fullName evidence="1">Uncharacterized protein</fullName>
    </submittedName>
</protein>
<evidence type="ECO:0000313" key="1">
    <source>
        <dbReference type="EMBL" id="OHS98923.1"/>
    </source>
</evidence>
<dbReference type="SUPFAM" id="SSF48371">
    <property type="entry name" value="ARM repeat"/>
    <property type="match status" value="1"/>
</dbReference>
<dbReference type="AlphaFoldDB" id="A0A1J4JN09"/>
<dbReference type="RefSeq" id="XP_068352060.1">
    <property type="nucleotide sequence ID" value="XM_068509826.1"/>
</dbReference>
<proteinExistence type="predicted"/>
<dbReference type="EMBL" id="MLAK01001032">
    <property type="protein sequence ID" value="OHS98923.1"/>
    <property type="molecule type" value="Genomic_DNA"/>
</dbReference>
<keyword evidence="2" id="KW-1185">Reference proteome</keyword>
<gene>
    <name evidence="1" type="ORF">TRFO_34719</name>
</gene>
<comment type="caution">
    <text evidence="1">The sequence shown here is derived from an EMBL/GenBank/DDBJ whole genome shotgun (WGS) entry which is preliminary data.</text>
</comment>
<sequence>MCLSKSIMLEKEPIKSTSPHFTNFEYKKSSISSHLNLNNRQLQTISSLPVKRNKVIYDFVEGDFSKFSQKIVLWKNPEEVMCDDQIVHCIMKCLNSPYYHDYIHVVQNLLYMITNIFSDKSLAILFREDIALSLLPLINTSFPLAIEVLNCVKIFIINQDRVLCLIKNGFIDAIINLLRNCQQFDIYFFVSICKVSLKILKRLSIDNYSCMNDVIPCYVNTILCHAIEMPNIECLFLRNVSYLVQNICCYRTLKSTEFFDYFFSIDDIFKTNINDSVSIILNFIIINNDSKMVNFDNILPCYVQSFQNSSPNYSFFDSLYLLFRNTMKMQSHQFYQSGLIQCFRSHFLNDNSYITKKESIYCYCAFLMYGENEYVENELQNMDLNEILNYLEDDPSHESITWIIGAFIRIFKIVPFDELMRERLNLFIESLKFDNGDFCLHEETICRLHLMINDLY</sequence>
<dbReference type="VEuPathDB" id="TrichDB:TRFO_34719"/>